<evidence type="ECO:0000259" key="4">
    <source>
        <dbReference type="PROSITE" id="PS51118"/>
    </source>
</evidence>
<feature type="domain" description="HTH hxlR-type" evidence="4">
    <location>
        <begin position="14"/>
        <end position="118"/>
    </location>
</feature>
<protein>
    <submittedName>
        <fullName evidence="5">Helix-turn-helix domain-containing protein</fullName>
    </submittedName>
</protein>
<dbReference type="PANTHER" id="PTHR33204">
    <property type="entry name" value="TRANSCRIPTIONAL REGULATOR, MARR FAMILY"/>
    <property type="match status" value="1"/>
</dbReference>
<evidence type="ECO:0000256" key="2">
    <source>
        <dbReference type="ARBA" id="ARBA00023125"/>
    </source>
</evidence>
<keyword evidence="2" id="KW-0238">DNA-binding</keyword>
<dbReference type="Proteomes" id="UP001629156">
    <property type="component" value="Unassembled WGS sequence"/>
</dbReference>
<dbReference type="InterPro" id="IPR036390">
    <property type="entry name" value="WH_DNA-bd_sf"/>
</dbReference>
<name>A0ABW8Z2R3_9FLAO</name>
<reference evidence="5 6" key="1">
    <citation type="submission" date="2024-06" db="EMBL/GenBank/DDBJ databases">
        <authorList>
            <person name="Kaempfer P."/>
            <person name="Viver T."/>
        </authorList>
    </citation>
    <scope>NUCLEOTIDE SEQUENCE [LARGE SCALE GENOMIC DNA]</scope>
    <source>
        <strain evidence="5 6">ST-119</strain>
    </source>
</reference>
<proteinExistence type="predicted"/>
<keyword evidence="3" id="KW-0804">Transcription</keyword>
<dbReference type="Pfam" id="PF01638">
    <property type="entry name" value="HxlR"/>
    <property type="match status" value="1"/>
</dbReference>
<accession>A0ABW8Z2R3</accession>
<dbReference type="Gene3D" id="1.10.10.10">
    <property type="entry name" value="Winged helix-like DNA-binding domain superfamily/Winged helix DNA-binding domain"/>
    <property type="match status" value="1"/>
</dbReference>
<keyword evidence="1" id="KW-0805">Transcription regulation</keyword>
<comment type="caution">
    <text evidence="5">The sequence shown here is derived from an EMBL/GenBank/DDBJ whole genome shotgun (WGS) entry which is preliminary data.</text>
</comment>
<dbReference type="InterPro" id="IPR036388">
    <property type="entry name" value="WH-like_DNA-bd_sf"/>
</dbReference>
<evidence type="ECO:0000313" key="6">
    <source>
        <dbReference type="Proteomes" id="UP001629156"/>
    </source>
</evidence>
<evidence type="ECO:0000256" key="1">
    <source>
        <dbReference type="ARBA" id="ARBA00023015"/>
    </source>
</evidence>
<dbReference type="InterPro" id="IPR002577">
    <property type="entry name" value="HTH_HxlR"/>
</dbReference>
<dbReference type="RefSeq" id="WP_408086176.1">
    <property type="nucleotide sequence ID" value="NZ_JBELPZ010000024.1"/>
</dbReference>
<evidence type="ECO:0000313" key="5">
    <source>
        <dbReference type="EMBL" id="MFL9845900.1"/>
    </source>
</evidence>
<keyword evidence="6" id="KW-1185">Reference proteome</keyword>
<dbReference type="SUPFAM" id="SSF46785">
    <property type="entry name" value="Winged helix' DNA-binding domain"/>
    <property type="match status" value="1"/>
</dbReference>
<sequence>MKNDVLEQQPFTKCHKAAMRPIKDALEVLSGKWKLPIIVALSSGPKRFKELSKEVGGITDKVLSKELKDLETNQLVKRTVHDTFPPTVVYAWTAHSYTLSNVMGALENWGKLHRSTILGD</sequence>
<gene>
    <name evidence="5" type="ORF">ABS766_15875</name>
</gene>
<dbReference type="PROSITE" id="PS51118">
    <property type="entry name" value="HTH_HXLR"/>
    <property type="match status" value="1"/>
</dbReference>
<dbReference type="EMBL" id="JBELPZ010000024">
    <property type="protein sequence ID" value="MFL9845900.1"/>
    <property type="molecule type" value="Genomic_DNA"/>
</dbReference>
<evidence type="ECO:0000256" key="3">
    <source>
        <dbReference type="ARBA" id="ARBA00023163"/>
    </source>
</evidence>
<organism evidence="5 6">
    <name type="scientific">Flavobacterium rhizosphaerae</name>
    <dbReference type="NCBI Taxonomy" id="3163298"/>
    <lineage>
        <taxon>Bacteria</taxon>
        <taxon>Pseudomonadati</taxon>
        <taxon>Bacteroidota</taxon>
        <taxon>Flavobacteriia</taxon>
        <taxon>Flavobacteriales</taxon>
        <taxon>Flavobacteriaceae</taxon>
        <taxon>Flavobacterium</taxon>
    </lineage>
</organism>